<evidence type="ECO:0000313" key="2">
    <source>
        <dbReference type="EMBL" id="RTR02374.1"/>
    </source>
</evidence>
<dbReference type="EMBL" id="RXNS01000011">
    <property type="protein sequence ID" value="RTR02374.1"/>
    <property type="molecule type" value="Genomic_DNA"/>
</dbReference>
<dbReference type="OrthoDB" id="9764035at2"/>
<proteinExistence type="predicted"/>
<gene>
    <name evidence="2" type="ORF">EKG36_12290</name>
</gene>
<sequence>MDASPPPCGTAHVALITAPGSGPGEFLSTSLGALRGHPYHHSRHATEPAPLGHARRLSGSEAEPVYRVARYFLLAPRPTAALFRGEPAWQPSRSHEEIPA</sequence>
<name>A0A431V1U9_9GAMM</name>
<protein>
    <submittedName>
        <fullName evidence="2">Uncharacterized protein</fullName>
    </submittedName>
</protein>
<dbReference type="AlphaFoldDB" id="A0A431V1U9"/>
<evidence type="ECO:0000256" key="1">
    <source>
        <dbReference type="SAM" id="MobiDB-lite"/>
    </source>
</evidence>
<reference evidence="2 3" key="1">
    <citation type="submission" date="2018-12" db="EMBL/GenBank/DDBJ databases">
        <authorList>
            <person name="Yu L."/>
        </authorList>
    </citation>
    <scope>NUCLEOTIDE SEQUENCE [LARGE SCALE GENOMIC DNA]</scope>
    <source>
        <strain evidence="2 3">11S</strain>
    </source>
</reference>
<accession>A0A431V1U9</accession>
<comment type="caution">
    <text evidence="2">The sequence shown here is derived from an EMBL/GenBank/DDBJ whole genome shotgun (WGS) entry which is preliminary data.</text>
</comment>
<dbReference type="Proteomes" id="UP000267400">
    <property type="component" value="Unassembled WGS sequence"/>
</dbReference>
<organism evidence="2 3">
    <name type="scientific">Halomonas nitroreducens</name>
    <dbReference type="NCBI Taxonomy" id="447425"/>
    <lineage>
        <taxon>Bacteria</taxon>
        <taxon>Pseudomonadati</taxon>
        <taxon>Pseudomonadota</taxon>
        <taxon>Gammaproteobacteria</taxon>
        <taxon>Oceanospirillales</taxon>
        <taxon>Halomonadaceae</taxon>
        <taxon>Halomonas</taxon>
    </lineage>
</organism>
<feature type="region of interest" description="Disordered" evidence="1">
    <location>
        <begin position="27"/>
        <end position="59"/>
    </location>
</feature>
<dbReference type="RefSeq" id="WP_126484479.1">
    <property type="nucleotide sequence ID" value="NZ_RXNS01000011.1"/>
</dbReference>
<keyword evidence="3" id="KW-1185">Reference proteome</keyword>
<evidence type="ECO:0000313" key="3">
    <source>
        <dbReference type="Proteomes" id="UP000267400"/>
    </source>
</evidence>